<keyword evidence="2" id="KW-1185">Reference proteome</keyword>
<name>A0A1C0Y6X3_9BACL</name>
<protein>
    <recommendedName>
        <fullName evidence="3">HNH endonuclease</fullName>
    </recommendedName>
</protein>
<evidence type="ECO:0000313" key="1">
    <source>
        <dbReference type="EMBL" id="OCS82916.1"/>
    </source>
</evidence>
<dbReference type="OrthoDB" id="2186822at2"/>
<dbReference type="Proteomes" id="UP000093199">
    <property type="component" value="Unassembled WGS sequence"/>
</dbReference>
<sequence length="297" mass="32342">MVLKKVFDTATSITETTIHTATDVISGTVEKAGLKQTAQFVRDTGNMTQDVSKAGLYVTSHLTEGTARTLQGVLNKDTQVRQSGMNEVKDTTKAVFSSVGSMLQHGVNHTYEAVAGVVGRDEQRIKTAAKSLWKTPSVGSKVFQDDQIVAADFSNVDAIQSINELYEGTVHPITGVAFERTELLIGEQMISDVFPVFEAAFTARLAPDEYLLTDEEHDEIANAQLYKAILEDTAIGEIIGLSADDIEALRQGQTPAGYTWHHHEQPGTLQLVDAKTHAQTEHVGGRVIWGGGLERQY</sequence>
<proteinExistence type="predicted"/>
<accession>A0A1C0Y6X3</accession>
<reference evidence="1 2" key="1">
    <citation type="submission" date="2016-07" db="EMBL/GenBank/DDBJ databases">
        <title>Caryophanon tenue genome sequencing.</title>
        <authorList>
            <person name="Verma A."/>
            <person name="Pal Y."/>
            <person name="Krishnamurthi S."/>
        </authorList>
    </citation>
    <scope>NUCLEOTIDE SEQUENCE [LARGE SCALE GENOMIC DNA]</scope>
    <source>
        <strain evidence="1 2">DSM 14152</strain>
    </source>
</reference>
<organism evidence="1 2">
    <name type="scientific">Caryophanon tenue</name>
    <dbReference type="NCBI Taxonomy" id="33978"/>
    <lineage>
        <taxon>Bacteria</taxon>
        <taxon>Bacillati</taxon>
        <taxon>Bacillota</taxon>
        <taxon>Bacilli</taxon>
        <taxon>Bacillales</taxon>
        <taxon>Caryophanaceae</taxon>
        <taxon>Caryophanon</taxon>
    </lineage>
</organism>
<gene>
    <name evidence="1" type="ORF">A6M13_05815</name>
</gene>
<evidence type="ECO:0000313" key="2">
    <source>
        <dbReference type="Proteomes" id="UP000093199"/>
    </source>
</evidence>
<dbReference type="AlphaFoldDB" id="A0A1C0Y6X3"/>
<evidence type="ECO:0008006" key="3">
    <source>
        <dbReference type="Google" id="ProtNLM"/>
    </source>
</evidence>
<dbReference type="STRING" id="33978.A6M13_05815"/>
<dbReference type="RefSeq" id="WP_066547634.1">
    <property type="nucleotide sequence ID" value="NZ_MASJ01000039.1"/>
</dbReference>
<comment type="caution">
    <text evidence="1">The sequence shown here is derived from an EMBL/GenBank/DDBJ whole genome shotgun (WGS) entry which is preliminary data.</text>
</comment>
<dbReference type="EMBL" id="MASJ01000039">
    <property type="protein sequence ID" value="OCS82916.1"/>
    <property type="molecule type" value="Genomic_DNA"/>
</dbReference>
<dbReference type="Pfam" id="PF12639">
    <property type="entry name" value="Colicin-DNase"/>
    <property type="match status" value="1"/>
</dbReference>